<reference evidence="1 2" key="1">
    <citation type="journal article" date="2010" name="J. Bacteriol.">
        <title>Comparative genomic characterization of Actinobacillus pleuropneumoniae.</title>
        <authorList>
            <person name="Xu Z."/>
            <person name="Chen X."/>
            <person name="Li L."/>
            <person name="Li T."/>
            <person name="Wang S."/>
            <person name="Chen H."/>
            <person name="Zhou R."/>
        </authorList>
    </citation>
    <scope>NUCLEOTIDE SEQUENCE [LARGE SCALE GENOMIC DNA]</scope>
    <source>
        <strain evidence="1 2">Femo</strain>
    </source>
</reference>
<organism evidence="1 2">
    <name type="scientific">Actinobacillus pleuropneumoniae serovar 6 str. Femo</name>
    <dbReference type="NCBI Taxonomy" id="754256"/>
    <lineage>
        <taxon>Bacteria</taxon>
        <taxon>Pseudomonadati</taxon>
        <taxon>Pseudomonadota</taxon>
        <taxon>Gammaproteobacteria</taxon>
        <taxon>Pasteurellales</taxon>
        <taxon>Pasteurellaceae</taxon>
        <taxon>Actinobacillus</taxon>
    </lineage>
</organism>
<name>A0A828PUY7_ACTPL</name>
<dbReference type="RefSeq" id="WP_005607295.1">
    <property type="nucleotide sequence ID" value="NZ_ADOG01000009.1"/>
</dbReference>
<dbReference type="EMBL" id="ADOG01000009">
    <property type="protein sequence ID" value="EFM92377.1"/>
    <property type="molecule type" value="Genomic_DNA"/>
</dbReference>
<comment type="caution">
    <text evidence="1">The sequence shown here is derived from an EMBL/GenBank/DDBJ whole genome shotgun (WGS) entry which is preliminary data.</text>
</comment>
<dbReference type="Proteomes" id="UP000005341">
    <property type="component" value="Unassembled WGS sequence"/>
</dbReference>
<evidence type="ECO:0000313" key="2">
    <source>
        <dbReference type="Proteomes" id="UP000005341"/>
    </source>
</evidence>
<gene>
    <name evidence="1" type="ORF">appser6_5810</name>
</gene>
<protein>
    <submittedName>
        <fullName evidence="1">Uncharacterized protein</fullName>
    </submittedName>
</protein>
<sequence length="145" mass="15287">MAKLRSHTIIAGPSSKISPQITEALAQEEIQPGALVVFEGGKLKKHATADKATPALLAQHNYIGGGDIRKPIASGDTVMAIMCEPDVDYYALVKASEKIAVGDKLTSNGDGTLKKVSATEEAIFYAREAHTVAGDGAELVKVRKI</sequence>
<dbReference type="AlphaFoldDB" id="A0A828PUY7"/>
<accession>A0A828PUY7</accession>
<proteinExistence type="predicted"/>
<evidence type="ECO:0000313" key="1">
    <source>
        <dbReference type="EMBL" id="EFM92377.1"/>
    </source>
</evidence>